<evidence type="ECO:0000313" key="1">
    <source>
        <dbReference type="EMBL" id="MBD2868774.1"/>
    </source>
</evidence>
<keyword evidence="1" id="KW-0378">Hydrolase</keyword>
<dbReference type="GO" id="GO:0016787">
    <property type="term" value="F:hydrolase activity"/>
    <property type="evidence" value="ECO:0007669"/>
    <property type="project" value="UniProtKB-KW"/>
</dbReference>
<keyword evidence="2" id="KW-1185">Reference proteome</keyword>
<name>A0A927H6P4_9BACL</name>
<dbReference type="Gene3D" id="3.40.50.1820">
    <property type="entry name" value="alpha/beta hydrolase"/>
    <property type="match status" value="1"/>
</dbReference>
<dbReference type="EMBL" id="JACXIY010000012">
    <property type="protein sequence ID" value="MBD2868774.1"/>
    <property type="molecule type" value="Genomic_DNA"/>
</dbReference>
<protein>
    <submittedName>
        <fullName evidence="1">Alpha/beta fold hydrolase</fullName>
    </submittedName>
</protein>
<dbReference type="RefSeq" id="WP_190860336.1">
    <property type="nucleotide sequence ID" value="NZ_JACXIY010000012.1"/>
</dbReference>
<sequence>MEVEALKKQLLFIHGGGHGAYEAGRHMAMTLQSLLGPAYEICCPRMPDEDSPDYAAWRGLIEERLTAGNGNAIAVGHSLGASVLLKLLSESHTSPPIAGLFLLAPPYWGAVDWEVGDYALREGFASKLPSALPIFIYHSRDDEIVPFDHLARYADKLPGAVCRELDGGGHLFHNVLGAVARDIAAP</sequence>
<reference evidence="1" key="1">
    <citation type="submission" date="2020-09" db="EMBL/GenBank/DDBJ databases">
        <title>A novel bacterium of genus Paenibacillus, isolated from South China Sea.</title>
        <authorList>
            <person name="Huang H."/>
            <person name="Mo K."/>
            <person name="Hu Y."/>
        </authorList>
    </citation>
    <scope>NUCLEOTIDE SEQUENCE</scope>
    <source>
        <strain evidence="1">IB182493</strain>
    </source>
</reference>
<dbReference type="Proteomes" id="UP000632125">
    <property type="component" value="Unassembled WGS sequence"/>
</dbReference>
<proteinExistence type="predicted"/>
<dbReference type="PANTHER" id="PTHR15394:SF3">
    <property type="entry name" value="SERINE HYDROLASE RBBP9"/>
    <property type="match status" value="1"/>
</dbReference>
<gene>
    <name evidence="1" type="ORF">IDH41_09300</name>
</gene>
<dbReference type="AlphaFoldDB" id="A0A927H6P4"/>
<evidence type="ECO:0000313" key="2">
    <source>
        <dbReference type="Proteomes" id="UP000632125"/>
    </source>
</evidence>
<dbReference type="InterPro" id="IPR010662">
    <property type="entry name" value="RBBP9/YdeN"/>
</dbReference>
<dbReference type="InterPro" id="IPR029058">
    <property type="entry name" value="AB_hydrolase_fold"/>
</dbReference>
<dbReference type="Pfam" id="PF06821">
    <property type="entry name" value="Ser_hydrolase"/>
    <property type="match status" value="1"/>
</dbReference>
<comment type="caution">
    <text evidence="1">The sequence shown here is derived from an EMBL/GenBank/DDBJ whole genome shotgun (WGS) entry which is preliminary data.</text>
</comment>
<accession>A0A927H6P4</accession>
<dbReference type="PANTHER" id="PTHR15394">
    <property type="entry name" value="SERINE HYDROLASE RBBP9"/>
    <property type="match status" value="1"/>
</dbReference>
<dbReference type="SUPFAM" id="SSF53474">
    <property type="entry name" value="alpha/beta-Hydrolases"/>
    <property type="match status" value="1"/>
</dbReference>
<organism evidence="1 2">
    <name type="scientific">Paenibacillus arenilitoris</name>
    <dbReference type="NCBI Taxonomy" id="2772299"/>
    <lineage>
        <taxon>Bacteria</taxon>
        <taxon>Bacillati</taxon>
        <taxon>Bacillota</taxon>
        <taxon>Bacilli</taxon>
        <taxon>Bacillales</taxon>
        <taxon>Paenibacillaceae</taxon>
        <taxon>Paenibacillus</taxon>
    </lineage>
</organism>